<evidence type="ECO:0008006" key="3">
    <source>
        <dbReference type="Google" id="ProtNLM"/>
    </source>
</evidence>
<evidence type="ECO:0000313" key="1">
    <source>
        <dbReference type="EMBL" id="TSJ44172.1"/>
    </source>
</evidence>
<protein>
    <recommendedName>
        <fullName evidence="3">ABM domain-containing protein</fullName>
    </recommendedName>
</protein>
<sequence length="105" mass="11956">MGRVAIVAYKPMPGKEAALRTLIKKYVPCLKEAGLATDKESFILETKDGTIVEVFEWKSEQAMKKAHTNEQVQKMWREYAEVCTYTPLNRLPESASLFAEFTPLN</sequence>
<dbReference type="SUPFAM" id="SSF54909">
    <property type="entry name" value="Dimeric alpha+beta barrel"/>
    <property type="match status" value="1"/>
</dbReference>
<evidence type="ECO:0000313" key="2">
    <source>
        <dbReference type="Proteomes" id="UP000318733"/>
    </source>
</evidence>
<keyword evidence="2" id="KW-1185">Reference proteome</keyword>
<comment type="caution">
    <text evidence="1">The sequence shown here is derived from an EMBL/GenBank/DDBJ whole genome shotgun (WGS) entry which is preliminary data.</text>
</comment>
<proteinExistence type="predicted"/>
<dbReference type="AlphaFoldDB" id="A0A556MWB6"/>
<dbReference type="InterPro" id="IPR011008">
    <property type="entry name" value="Dimeric_a/b-barrel"/>
</dbReference>
<accession>A0A556MWB6</accession>
<name>A0A556MWB6_9SPHI</name>
<dbReference type="Proteomes" id="UP000318733">
    <property type="component" value="Unassembled WGS sequence"/>
</dbReference>
<dbReference type="EMBL" id="VLPK01000001">
    <property type="protein sequence ID" value="TSJ44172.1"/>
    <property type="molecule type" value="Genomic_DNA"/>
</dbReference>
<reference evidence="1 2" key="1">
    <citation type="submission" date="2019-07" db="EMBL/GenBank/DDBJ databases">
        <authorList>
            <person name="Huq M.A."/>
        </authorList>
    </citation>
    <scope>NUCLEOTIDE SEQUENCE [LARGE SCALE GENOMIC DNA]</scope>
    <source>
        <strain evidence="1 2">MAH-19</strain>
    </source>
</reference>
<gene>
    <name evidence="1" type="ORF">FO440_08365</name>
</gene>
<dbReference type="OrthoDB" id="7595390at2"/>
<organism evidence="1 2">
    <name type="scientific">Mucilaginibacter corticis</name>
    <dbReference type="NCBI Taxonomy" id="2597670"/>
    <lineage>
        <taxon>Bacteria</taxon>
        <taxon>Pseudomonadati</taxon>
        <taxon>Bacteroidota</taxon>
        <taxon>Sphingobacteriia</taxon>
        <taxon>Sphingobacteriales</taxon>
        <taxon>Sphingobacteriaceae</taxon>
        <taxon>Mucilaginibacter</taxon>
    </lineage>
</organism>